<name>A0A656HGL1_THINJ</name>
<organism evidence="11 12">
    <name type="scientific">Thiothrix nivea (strain ATCC 35100 / DSM 5205 / JP2)</name>
    <dbReference type="NCBI Taxonomy" id="870187"/>
    <lineage>
        <taxon>Bacteria</taxon>
        <taxon>Pseudomonadati</taxon>
        <taxon>Pseudomonadota</taxon>
        <taxon>Gammaproteobacteria</taxon>
        <taxon>Thiotrichales</taxon>
        <taxon>Thiotrichaceae</taxon>
        <taxon>Thiothrix</taxon>
    </lineage>
</organism>
<evidence type="ECO:0000256" key="5">
    <source>
        <dbReference type="ARBA" id="ARBA00022723"/>
    </source>
</evidence>
<dbReference type="InterPro" id="IPR052038">
    <property type="entry name" value="Type-VII_TA_antitoxin"/>
</dbReference>
<evidence type="ECO:0000256" key="9">
    <source>
        <dbReference type="ARBA" id="ARBA00038276"/>
    </source>
</evidence>
<evidence type="ECO:0000256" key="2">
    <source>
        <dbReference type="ARBA" id="ARBA00022649"/>
    </source>
</evidence>
<keyword evidence="12" id="KW-1185">Reference proteome</keyword>
<keyword evidence="4" id="KW-0548">Nucleotidyltransferase</keyword>
<keyword evidence="3" id="KW-0808">Transferase</keyword>
<evidence type="ECO:0000256" key="4">
    <source>
        <dbReference type="ARBA" id="ARBA00022695"/>
    </source>
</evidence>
<keyword evidence="8" id="KW-0460">Magnesium</keyword>
<dbReference type="CDD" id="cd05403">
    <property type="entry name" value="NT_KNTase_like"/>
    <property type="match status" value="1"/>
</dbReference>
<gene>
    <name evidence="11" type="ORF">Thini_1567</name>
</gene>
<dbReference type="PANTHER" id="PTHR33571">
    <property type="entry name" value="SSL8005 PROTEIN"/>
    <property type="match status" value="1"/>
</dbReference>
<comment type="similarity">
    <text evidence="9">Belongs to the MntA antitoxin family.</text>
</comment>
<reference evidence="12" key="1">
    <citation type="journal article" date="2011" name="Stand. Genomic Sci.">
        <title>Genome sequence of the filamentous, gliding Thiothrix nivea neotype strain (JP2(T)).</title>
        <authorList>
            <person name="Lapidus A."/>
            <person name="Nolan M."/>
            <person name="Lucas S."/>
            <person name="Glavina Del Rio T."/>
            <person name="Tice H."/>
            <person name="Cheng J.F."/>
            <person name="Tapia R."/>
            <person name="Han C."/>
            <person name="Goodwin L."/>
            <person name="Pitluck S."/>
            <person name="Liolios K."/>
            <person name="Pagani I."/>
            <person name="Ivanova N."/>
            <person name="Huntemann M."/>
            <person name="Mavromatis K."/>
            <person name="Mikhailova N."/>
            <person name="Pati A."/>
            <person name="Chen A."/>
            <person name="Palaniappan K."/>
            <person name="Land M."/>
            <person name="Brambilla E.M."/>
            <person name="Rohde M."/>
            <person name="Abt B."/>
            <person name="Verbarg S."/>
            <person name="Goker M."/>
            <person name="Bristow J."/>
            <person name="Eisen J.A."/>
            <person name="Markowitz V."/>
            <person name="Hugenholtz P."/>
            <person name="Kyrpides N.C."/>
            <person name="Klenk H.P."/>
            <person name="Woyke T."/>
        </authorList>
    </citation>
    <scope>NUCLEOTIDE SEQUENCE [LARGE SCALE GENOMIC DNA]</scope>
    <source>
        <strain evidence="12">ATCC 35100 / DSM 5205 / JP2</strain>
    </source>
</reference>
<dbReference type="GO" id="GO:0046872">
    <property type="term" value="F:metal ion binding"/>
    <property type="evidence" value="ECO:0007669"/>
    <property type="project" value="UniProtKB-KW"/>
</dbReference>
<dbReference type="PANTHER" id="PTHR33571:SF14">
    <property type="entry name" value="PROTEIN ADENYLYLTRANSFERASE MJ0435-RELATED"/>
    <property type="match status" value="1"/>
</dbReference>
<evidence type="ECO:0000256" key="1">
    <source>
        <dbReference type="ARBA" id="ARBA00001946"/>
    </source>
</evidence>
<protein>
    <submittedName>
        <fullName evidence="11">DNA polymerase beta domain protein region</fullName>
    </submittedName>
</protein>
<evidence type="ECO:0000313" key="11">
    <source>
        <dbReference type="EMBL" id="EIJ34165.1"/>
    </source>
</evidence>
<keyword evidence="2" id="KW-1277">Toxin-antitoxin system</keyword>
<evidence type="ECO:0000256" key="7">
    <source>
        <dbReference type="ARBA" id="ARBA00022840"/>
    </source>
</evidence>
<evidence type="ECO:0000256" key="3">
    <source>
        <dbReference type="ARBA" id="ARBA00022679"/>
    </source>
</evidence>
<feature type="domain" description="Polymerase nucleotidyl transferase" evidence="10">
    <location>
        <begin position="41"/>
        <end position="130"/>
    </location>
</feature>
<evidence type="ECO:0000313" key="12">
    <source>
        <dbReference type="Proteomes" id="UP000005317"/>
    </source>
</evidence>
<dbReference type="Gene3D" id="3.30.460.10">
    <property type="entry name" value="Beta Polymerase, domain 2"/>
    <property type="match status" value="1"/>
</dbReference>
<dbReference type="GO" id="GO:0005524">
    <property type="term" value="F:ATP binding"/>
    <property type="evidence" value="ECO:0007669"/>
    <property type="project" value="UniProtKB-KW"/>
</dbReference>
<evidence type="ECO:0000256" key="6">
    <source>
        <dbReference type="ARBA" id="ARBA00022741"/>
    </source>
</evidence>
<dbReference type="InterPro" id="IPR002934">
    <property type="entry name" value="Polymerase_NTP_transf_dom"/>
</dbReference>
<evidence type="ECO:0000259" key="10">
    <source>
        <dbReference type="Pfam" id="PF01909"/>
    </source>
</evidence>
<keyword evidence="5" id="KW-0479">Metal-binding</keyword>
<accession>A0A656HGL1</accession>
<dbReference type="AlphaFoldDB" id="A0A656HGL1"/>
<dbReference type="InterPro" id="IPR043519">
    <property type="entry name" value="NT_sf"/>
</dbReference>
<comment type="cofactor">
    <cofactor evidence="1">
        <name>Mg(2+)</name>
        <dbReference type="ChEBI" id="CHEBI:18420"/>
    </cofactor>
</comment>
<evidence type="ECO:0000256" key="8">
    <source>
        <dbReference type="ARBA" id="ARBA00022842"/>
    </source>
</evidence>
<keyword evidence="7" id="KW-0067">ATP-binding</keyword>
<keyword evidence="6" id="KW-0547">Nucleotide-binding</keyword>
<dbReference type="GO" id="GO:0016779">
    <property type="term" value="F:nucleotidyltransferase activity"/>
    <property type="evidence" value="ECO:0007669"/>
    <property type="project" value="UniProtKB-KW"/>
</dbReference>
<dbReference type="SUPFAM" id="SSF81301">
    <property type="entry name" value="Nucleotidyltransferase"/>
    <property type="match status" value="1"/>
</dbReference>
<sequence length="130" mass="14602">MPNSLIFGWLPDVGYCGHFRVGCSSSVQMSGKHALSLPDLRSLLSAFKQQHGTEYCLRSLGYFGSYAHNTATPESDVDIVFETDNPNLFLTAMMKQDLEEVLGRPVDVLHLRGLQNPRLKERIEKEAVYV</sequence>
<dbReference type="Proteomes" id="UP000005317">
    <property type="component" value="Unassembled WGS sequence"/>
</dbReference>
<dbReference type="Pfam" id="PF01909">
    <property type="entry name" value="NTP_transf_2"/>
    <property type="match status" value="1"/>
</dbReference>
<proteinExistence type="inferred from homology"/>
<dbReference type="EMBL" id="JH651384">
    <property type="protein sequence ID" value="EIJ34165.1"/>
    <property type="molecule type" value="Genomic_DNA"/>
</dbReference>